<dbReference type="SUPFAM" id="SSF53335">
    <property type="entry name" value="S-adenosyl-L-methionine-dependent methyltransferases"/>
    <property type="match status" value="1"/>
</dbReference>
<keyword evidence="5 6" id="KW-0949">S-adenosyl-L-methionine</keyword>
<evidence type="ECO:0000256" key="1">
    <source>
        <dbReference type="ARBA" id="ARBA00003907"/>
    </source>
</evidence>
<evidence type="ECO:0000256" key="5">
    <source>
        <dbReference type="ARBA" id="ARBA00022691"/>
    </source>
</evidence>
<sequence>MRSDNDTWDITTSVGSTALFVAAARALEAAKTNPVAVDAFAGVFCRAVGGEWAALLDGSAPDHKLATPWGERFVDYQAARTRFFDDYFTAAAAAGIRQIVLLAAGLDSRAYRLAWPAHTVVFELDQPRVLQFKRQVLADYGATPRAARVEVPVDLRDDWPGALRDAGFDPAEPSAWIAEGLLIYLPATVQDDLFAGIAALSAPGSEVAVEESTPMDSEAFREARDQERARGEDGLFFTLVYNEQHRPAAQWFGEHGWNATAAPLSTLLAELGRPVPAPDSEAGSMISTTSLVRAVKPR</sequence>
<comment type="similarity">
    <text evidence="2 6">Belongs to the UPF0677 family.</text>
</comment>
<dbReference type="Proteomes" id="UP000036176">
    <property type="component" value="Unassembled WGS sequence"/>
</dbReference>
<dbReference type="GO" id="GO:0008168">
    <property type="term" value="F:methyltransferase activity"/>
    <property type="evidence" value="ECO:0007669"/>
    <property type="project" value="UniProtKB-UniRule"/>
</dbReference>
<evidence type="ECO:0000256" key="6">
    <source>
        <dbReference type="RuleBase" id="RU362030"/>
    </source>
</evidence>
<dbReference type="AlphaFoldDB" id="A0A0J6VQX6"/>
<dbReference type="InterPro" id="IPR007213">
    <property type="entry name" value="Ppm1/Ppm2/Tcmp"/>
</dbReference>
<dbReference type="NCBIfam" id="TIGR00027">
    <property type="entry name" value="mthyl_TIGR00027"/>
    <property type="match status" value="1"/>
</dbReference>
<dbReference type="GO" id="GO:0032259">
    <property type="term" value="P:methylation"/>
    <property type="evidence" value="ECO:0007669"/>
    <property type="project" value="UniProtKB-KW"/>
</dbReference>
<dbReference type="Pfam" id="PF04072">
    <property type="entry name" value="LCM"/>
    <property type="match status" value="1"/>
</dbReference>
<dbReference type="Gene3D" id="3.40.50.150">
    <property type="entry name" value="Vaccinia Virus protein VP39"/>
    <property type="match status" value="1"/>
</dbReference>
<accession>A0A0J6VQX6</accession>
<dbReference type="OrthoDB" id="9806164at2"/>
<dbReference type="PANTHER" id="PTHR43619:SF2">
    <property type="entry name" value="S-ADENOSYL-L-METHIONINE-DEPENDENT METHYLTRANSFERASES SUPERFAMILY PROTEIN"/>
    <property type="match status" value="1"/>
</dbReference>
<dbReference type="EMBL" id="JYNX01000063">
    <property type="protein sequence ID" value="KMO72569.1"/>
    <property type="molecule type" value="Genomic_DNA"/>
</dbReference>
<dbReference type="RefSeq" id="WP_048420748.1">
    <property type="nucleotide sequence ID" value="NZ_JYNX01000063.1"/>
</dbReference>
<keyword evidence="4 7" id="KW-0808">Transferase</keyword>
<evidence type="ECO:0000256" key="3">
    <source>
        <dbReference type="ARBA" id="ARBA00022603"/>
    </source>
</evidence>
<evidence type="ECO:0000256" key="4">
    <source>
        <dbReference type="ARBA" id="ARBA00022679"/>
    </source>
</evidence>
<dbReference type="EC" id="2.1.1.-" evidence="6"/>
<comment type="caution">
    <text evidence="7">The sequence shown here is derived from an EMBL/GenBank/DDBJ whole genome shotgun (WGS) entry which is preliminary data.</text>
</comment>
<evidence type="ECO:0000256" key="2">
    <source>
        <dbReference type="ARBA" id="ARBA00008138"/>
    </source>
</evidence>
<dbReference type="PANTHER" id="PTHR43619">
    <property type="entry name" value="S-ADENOSYL-L-METHIONINE-DEPENDENT METHYLTRANSFERASE YKTD-RELATED"/>
    <property type="match status" value="1"/>
</dbReference>
<dbReference type="PATRIC" id="fig|1800.3.peg.4888"/>
<organism evidence="7 8">
    <name type="scientific">Mycolicibacterium chubuense</name>
    <name type="common">Mycobacterium chubuense</name>
    <dbReference type="NCBI Taxonomy" id="1800"/>
    <lineage>
        <taxon>Bacteria</taxon>
        <taxon>Bacillati</taxon>
        <taxon>Actinomycetota</taxon>
        <taxon>Actinomycetes</taxon>
        <taxon>Mycobacteriales</taxon>
        <taxon>Mycobacteriaceae</taxon>
        <taxon>Mycolicibacterium</taxon>
    </lineage>
</organism>
<protein>
    <recommendedName>
        <fullName evidence="6">S-adenosyl-L-methionine-dependent methyltransferase</fullName>
        <ecNumber evidence="6">2.1.1.-</ecNumber>
    </recommendedName>
</protein>
<gene>
    <name evidence="7" type="ORF">MCHUDSM44219_04862</name>
</gene>
<keyword evidence="8" id="KW-1185">Reference proteome</keyword>
<dbReference type="InterPro" id="IPR029063">
    <property type="entry name" value="SAM-dependent_MTases_sf"/>
</dbReference>
<reference evidence="7 8" key="1">
    <citation type="journal article" date="2015" name="Genome Biol. Evol.">
        <title>Characterization of Three Mycobacterium spp. with Potential Use in Bioremediation by Genome Sequencing and Comparative Genomics.</title>
        <authorList>
            <person name="Das S."/>
            <person name="Pettersson B.M."/>
            <person name="Behra P.R."/>
            <person name="Ramesh M."/>
            <person name="Dasgupta S."/>
            <person name="Bhattacharya A."/>
            <person name="Kirsebom L.A."/>
        </authorList>
    </citation>
    <scope>NUCLEOTIDE SEQUENCE [LARGE SCALE GENOMIC DNA]</scope>
    <source>
        <strain evidence="7 8">DSM 44219</strain>
    </source>
</reference>
<keyword evidence="3 6" id="KW-0489">Methyltransferase</keyword>
<dbReference type="InterPro" id="IPR011610">
    <property type="entry name" value="SAM_mthyl_Trfase_ML2640-like"/>
</dbReference>
<comment type="function">
    <text evidence="1 6">Exhibits S-adenosyl-L-methionine-dependent methyltransferase activity.</text>
</comment>
<evidence type="ECO:0000313" key="8">
    <source>
        <dbReference type="Proteomes" id="UP000036176"/>
    </source>
</evidence>
<proteinExistence type="inferred from homology"/>
<name>A0A0J6VQX6_MYCCU</name>
<evidence type="ECO:0000313" key="7">
    <source>
        <dbReference type="EMBL" id="KMO72569.1"/>
    </source>
</evidence>